<comment type="domain">
    <text evidence="6">Contains large globular domains required for ATP hydrolysis at each terminus and a third globular domain forming a flexible hinge near the middle of the molecule. These domains are separated by coiled-coil structures.</text>
</comment>
<evidence type="ECO:0000313" key="9">
    <source>
        <dbReference type="Proteomes" id="UP001056539"/>
    </source>
</evidence>
<feature type="domain" description="RecF/RecN/SMC N-terminal" evidence="7">
    <location>
        <begin position="4"/>
        <end position="1055"/>
    </location>
</feature>
<comment type="function">
    <text evidence="6">Required for chromosome condensation and partitioning.</text>
</comment>
<feature type="binding site" evidence="6">
    <location>
        <begin position="34"/>
        <end position="41"/>
    </location>
    <ligand>
        <name>ATP</name>
        <dbReference type="ChEBI" id="CHEBI:30616"/>
    </ligand>
</feature>
<dbReference type="AlphaFoldDB" id="A0AAX3BFS2"/>
<organism evidence="8 9">
    <name type="scientific">Thermospira aquatica</name>
    <dbReference type="NCBI Taxonomy" id="2828656"/>
    <lineage>
        <taxon>Bacteria</taxon>
        <taxon>Pseudomonadati</taxon>
        <taxon>Spirochaetota</taxon>
        <taxon>Spirochaetia</taxon>
        <taxon>Brevinematales</taxon>
        <taxon>Thermospiraceae</taxon>
        <taxon>Thermospira</taxon>
    </lineage>
</organism>
<dbReference type="GO" id="GO:0007062">
    <property type="term" value="P:sister chromatid cohesion"/>
    <property type="evidence" value="ECO:0007669"/>
    <property type="project" value="InterPro"/>
</dbReference>
<keyword evidence="3 6" id="KW-0067">ATP-binding</keyword>
<evidence type="ECO:0000256" key="3">
    <source>
        <dbReference type="ARBA" id="ARBA00022840"/>
    </source>
</evidence>
<feature type="coiled-coil region" evidence="6">
    <location>
        <begin position="543"/>
        <end position="815"/>
    </location>
</feature>
<evidence type="ECO:0000313" key="8">
    <source>
        <dbReference type="EMBL" id="URA11020.1"/>
    </source>
</evidence>
<evidence type="ECO:0000259" key="7">
    <source>
        <dbReference type="Pfam" id="PF02463"/>
    </source>
</evidence>
<dbReference type="SUPFAM" id="SSF52540">
    <property type="entry name" value="P-loop containing nucleoside triphosphate hydrolases"/>
    <property type="match status" value="2"/>
</dbReference>
<dbReference type="PANTHER" id="PTHR43977">
    <property type="entry name" value="STRUCTURAL MAINTENANCE OF CHROMOSOMES PROTEIN 3"/>
    <property type="match status" value="1"/>
</dbReference>
<feature type="coiled-coil region" evidence="6">
    <location>
        <begin position="849"/>
        <end position="897"/>
    </location>
</feature>
<dbReference type="InterPro" id="IPR011890">
    <property type="entry name" value="SMC_prok"/>
</dbReference>
<dbReference type="PIRSF" id="PIRSF005719">
    <property type="entry name" value="SMC"/>
    <property type="match status" value="1"/>
</dbReference>
<reference evidence="8" key="2">
    <citation type="submission" date="2022-06" db="EMBL/GenBank/DDBJ databases">
        <title>Thermospira aquatica gen. nov., sp. nov.</title>
        <authorList>
            <person name="Ben Ali Gam Z."/>
            <person name="Labat M."/>
        </authorList>
    </citation>
    <scope>NUCLEOTIDE SEQUENCE</scope>
    <source>
        <strain evidence="8">F1F22</strain>
    </source>
</reference>
<comment type="subcellular location">
    <subcellularLocation>
        <location evidence="6">Cytoplasm</location>
    </subcellularLocation>
</comment>
<feature type="coiled-coil region" evidence="6">
    <location>
        <begin position="236"/>
        <end position="368"/>
    </location>
</feature>
<dbReference type="GO" id="GO:0016887">
    <property type="term" value="F:ATP hydrolysis activity"/>
    <property type="evidence" value="ECO:0007669"/>
    <property type="project" value="InterPro"/>
</dbReference>
<sequence>MARYLKTIELDGFKSFGVKTAIECVDGITGIVGANGSGKSNVIEAIKWVLGEQSAKSLRGEKMEDIIFNGTHSRSPKSMAEVTLTFDNTNKWLPLDFEEVSIGRRIFRSGEGQYFINKSRVRLKDVVELFLDTGIGRDSYAIFEQGKIDRLLSESPEERRYLFEEFAGISKFKFRREEAEKKLEAAQANLARVQDIIIELEKDCVKLEKQAENAALYNTLKQELMQGEILFEVLRIQNMQQEILAKTQEKQKIESQIFQKQEKLTEYEEALLTLDNDLMDKEKKQNEWREIITSLEKTHSAYQTEIKSSRERKILLEKQLESLVQRLKEGEGREIALREEYERKQQSLVEIEELRDIAREKLTTIQTEIDRIRESMRLLDQQLLQKSRELGFSQIVTRDHVDRLNKEIFSLDAQQENTQRKLEELFRQKQAFEAETSTKRELLEELIQKRKKLETEVQDISAQIQQNLKEENGLKKENQSLLQSIQNLQQKLKSVDKIIIESLEKQAQEIKAFSQKKPFLEANLRELFSRIEQAITDSDLSIVAQLLKQLQNLFQEIQSSYEEILAILYSEEGTYTQKERIQQNIEEITQVIEDNRQKIELLQERLRELQTLRENTQASYSRVDYETQSLEEEIKKIENQQNSIEEAYAQTQNAFNLLRDRILEKQEQLEKLIQLIEDYEHEVAERKITLNRLLDELNNQRVETVRVEEQYKSLSTELQRIKLQLEDIQKTRTNYTKDLENSLAVIEELDHKIDEAEEKLTAITAELEKARNTVAEIRSQVEALLKERKTLESLRRDLEQEITHLEKRLGGMENAIQERQTVQQNIIKNLEENYHCHYTDIHPPEGVTIENLHEKIVDIKKQIDALGNVNLLAIDEFRNAKERLEFLQRERQDSEKAMQDIIHVIEETNEKSKELFLSSFEDIRKSFRKVFARMFDGGRADLILVDENDVLNSGINIMAEPPGKKFQAISLLSGGERALVAISVIFAILHLKPTPFVVLDEMDAPLDDDNIERFKRLLLEFKEVSQFIIVSHSKSTLEICDALYGVTMEEQGVSKVVSVAFDEAASLLVRPEETE</sequence>
<proteinExistence type="inferred from homology"/>
<gene>
    <name evidence="6" type="primary">smc</name>
    <name evidence="8" type="ORF">KDW03_04245</name>
</gene>
<accession>A0AAX3BFS2</accession>
<evidence type="ECO:0000256" key="1">
    <source>
        <dbReference type="ARBA" id="ARBA00022490"/>
    </source>
</evidence>
<keyword evidence="5 6" id="KW-0238">DNA-binding</keyword>
<feature type="coiled-coil region" evidence="6">
    <location>
        <begin position="169"/>
        <end position="210"/>
    </location>
</feature>
<dbReference type="InterPro" id="IPR027417">
    <property type="entry name" value="P-loop_NTPase"/>
</dbReference>
<keyword evidence="2 6" id="KW-0547">Nucleotide-binding</keyword>
<name>A0AAX3BFS2_9SPIR</name>
<dbReference type="GO" id="GO:0003677">
    <property type="term" value="F:DNA binding"/>
    <property type="evidence" value="ECO:0007669"/>
    <property type="project" value="UniProtKB-UniRule"/>
</dbReference>
<dbReference type="InterPro" id="IPR003395">
    <property type="entry name" value="RecF/RecN/SMC_N"/>
</dbReference>
<evidence type="ECO:0000256" key="6">
    <source>
        <dbReference type="HAMAP-Rule" id="MF_01894"/>
    </source>
</evidence>
<evidence type="ECO:0000256" key="4">
    <source>
        <dbReference type="ARBA" id="ARBA00023054"/>
    </source>
</evidence>
<comment type="similarity">
    <text evidence="6">Belongs to the SMC family.</text>
</comment>
<dbReference type="GO" id="GO:0007059">
    <property type="term" value="P:chromosome segregation"/>
    <property type="evidence" value="ECO:0007669"/>
    <property type="project" value="UniProtKB-UniRule"/>
</dbReference>
<dbReference type="RefSeq" id="WP_271436151.1">
    <property type="nucleotide sequence ID" value="NZ_CP073355.1"/>
</dbReference>
<dbReference type="KEGG" id="taqu:KDW03_04245"/>
<dbReference type="Gene3D" id="3.40.50.300">
    <property type="entry name" value="P-loop containing nucleotide triphosphate hydrolases"/>
    <property type="match status" value="2"/>
</dbReference>
<evidence type="ECO:0000256" key="5">
    <source>
        <dbReference type="ARBA" id="ARBA00023125"/>
    </source>
</evidence>
<dbReference type="Proteomes" id="UP001056539">
    <property type="component" value="Chromosome"/>
</dbReference>
<evidence type="ECO:0000256" key="2">
    <source>
        <dbReference type="ARBA" id="ARBA00022741"/>
    </source>
</evidence>
<dbReference type="HAMAP" id="MF_01894">
    <property type="entry name" value="Smc_prok"/>
    <property type="match status" value="1"/>
</dbReference>
<dbReference type="GO" id="GO:0006260">
    <property type="term" value="P:DNA replication"/>
    <property type="evidence" value="ECO:0007669"/>
    <property type="project" value="UniProtKB-UniRule"/>
</dbReference>
<protein>
    <recommendedName>
        <fullName evidence="6">Chromosome partition protein Smc</fullName>
    </recommendedName>
</protein>
<keyword evidence="4 6" id="KW-0175">Coiled coil</keyword>
<dbReference type="GO" id="GO:0030261">
    <property type="term" value="P:chromosome condensation"/>
    <property type="evidence" value="ECO:0007669"/>
    <property type="project" value="InterPro"/>
</dbReference>
<keyword evidence="9" id="KW-1185">Reference proteome</keyword>
<dbReference type="GO" id="GO:0005524">
    <property type="term" value="F:ATP binding"/>
    <property type="evidence" value="ECO:0007669"/>
    <property type="project" value="UniProtKB-UniRule"/>
</dbReference>
<feature type="coiled-coil region" evidence="6">
    <location>
        <begin position="401"/>
        <end position="498"/>
    </location>
</feature>
<dbReference type="Pfam" id="PF02463">
    <property type="entry name" value="SMC_N"/>
    <property type="match status" value="1"/>
</dbReference>
<dbReference type="EMBL" id="CP073355">
    <property type="protein sequence ID" value="URA11020.1"/>
    <property type="molecule type" value="Genomic_DNA"/>
</dbReference>
<reference evidence="8" key="1">
    <citation type="submission" date="2021-04" db="EMBL/GenBank/DDBJ databases">
        <authorList>
            <person name="Postec A."/>
        </authorList>
    </citation>
    <scope>NUCLEOTIDE SEQUENCE</scope>
    <source>
        <strain evidence="8">F1F22</strain>
    </source>
</reference>
<dbReference type="InterPro" id="IPR024704">
    <property type="entry name" value="SMC"/>
</dbReference>
<dbReference type="GO" id="GO:0005737">
    <property type="term" value="C:cytoplasm"/>
    <property type="evidence" value="ECO:0007669"/>
    <property type="project" value="UniProtKB-SubCell"/>
</dbReference>
<keyword evidence="1 6" id="KW-0963">Cytoplasm</keyword>
<comment type="subunit">
    <text evidence="6">Homodimer.</text>
</comment>